<evidence type="ECO:0000256" key="1">
    <source>
        <dbReference type="ARBA" id="ARBA00004141"/>
    </source>
</evidence>
<name>A0A3S3MWN2_9MAGN</name>
<reference evidence="14 15" key="1">
    <citation type="journal article" date="2019" name="Nat. Plants">
        <title>Stout camphor tree genome fills gaps in understanding of flowering plant genome evolution.</title>
        <authorList>
            <person name="Chaw S.M."/>
            <person name="Liu Y.C."/>
            <person name="Wu Y.W."/>
            <person name="Wang H.Y."/>
            <person name="Lin C.I."/>
            <person name="Wu C.S."/>
            <person name="Ke H.M."/>
            <person name="Chang L.Y."/>
            <person name="Hsu C.Y."/>
            <person name="Yang H.T."/>
            <person name="Sudianto E."/>
            <person name="Hsu M.H."/>
            <person name="Wu K.P."/>
            <person name="Wang L.N."/>
            <person name="Leebens-Mack J.H."/>
            <person name="Tsai I.J."/>
        </authorList>
    </citation>
    <scope>NUCLEOTIDE SEQUENCE [LARGE SCALE GENOMIC DNA]</scope>
    <source>
        <strain evidence="15">cv. Chaw 1501</strain>
        <tissue evidence="14">Young leaves</tissue>
    </source>
</reference>
<dbReference type="InterPro" id="IPR015683">
    <property type="entry name" value="Ionotropic_Glu_rcpt"/>
</dbReference>
<feature type="transmembrane region" description="Helical" evidence="12">
    <location>
        <begin position="427"/>
        <end position="449"/>
    </location>
</feature>
<keyword evidence="3 12" id="KW-0812">Transmembrane</keyword>
<evidence type="ECO:0000259" key="13">
    <source>
        <dbReference type="SMART" id="SM00079"/>
    </source>
</evidence>
<dbReference type="OrthoDB" id="5984008at2759"/>
<accession>A0A3S3MWN2</accession>
<dbReference type="CDD" id="cd13686">
    <property type="entry name" value="GluR_Plant"/>
    <property type="match status" value="1"/>
</dbReference>
<keyword evidence="7 14" id="KW-0675">Receptor</keyword>
<feature type="compositionally biased region" description="Acidic residues" evidence="11">
    <location>
        <begin position="675"/>
        <end position="686"/>
    </location>
</feature>
<feature type="transmembrane region" description="Helical" evidence="12">
    <location>
        <begin position="393"/>
        <end position="415"/>
    </location>
</feature>
<evidence type="ECO:0000313" key="14">
    <source>
        <dbReference type="EMBL" id="RWR91366.1"/>
    </source>
</evidence>
<evidence type="ECO:0000256" key="6">
    <source>
        <dbReference type="ARBA" id="ARBA00023136"/>
    </source>
</evidence>
<keyword evidence="5" id="KW-0406">Ion transport</keyword>
<dbReference type="InterPro" id="IPR019594">
    <property type="entry name" value="Glu/Gly-bd"/>
</dbReference>
<feature type="domain" description="Ionotropic glutamate receptor C-terminal" evidence="13">
    <location>
        <begin position="233"/>
        <end position="585"/>
    </location>
</feature>
<dbReference type="Gene3D" id="1.10.287.70">
    <property type="match status" value="1"/>
</dbReference>
<feature type="transmembrane region" description="Helical" evidence="12">
    <location>
        <begin position="607"/>
        <end position="628"/>
    </location>
</feature>
<protein>
    <submittedName>
        <fullName evidence="14">Glutamate receptor 2.5-like protein isoform X1</fullName>
    </submittedName>
</protein>
<evidence type="ECO:0000256" key="5">
    <source>
        <dbReference type="ARBA" id="ARBA00023065"/>
    </source>
</evidence>
<comment type="caution">
    <text evidence="14">The sequence shown here is derived from an EMBL/GenBank/DDBJ whole genome shotgun (WGS) entry which is preliminary data.</text>
</comment>
<feature type="transmembrane region" description="Helical" evidence="12">
    <location>
        <begin position="148"/>
        <end position="166"/>
    </location>
</feature>
<evidence type="ECO:0000313" key="15">
    <source>
        <dbReference type="Proteomes" id="UP000283530"/>
    </source>
</evidence>
<keyword evidence="10" id="KW-0407">Ion channel</keyword>
<dbReference type="AlphaFoldDB" id="A0A3S3MWN2"/>
<sequence>MNEAEFPYFVSLAPNVYSYERGITNPSPENERNMKSSPSLASHEYFVDMNNRMEAFGRDKLIINHEQASVEVVGNAIVTTATLNCSEFIGEGDFMEMNTMDDHTYLALFLFTIFCLCCLSIFMTQYFPGKLVDKGTTGCHQDVKKSEIFISMLLSITTVLLILGTGNSRSQLEGGILKSNYKFKGIHLTRTIFAVAANLPYKVSGKFYRYENHMDNKGYYDEPNDKNGRTDVKLRMLIPMKNTFHEFVKVDLDPKGNGMTATGFSVDLFKEAMDHLPYRVSYEFIPYESTDSLDMGYYDELILQLHLKRYDGVVGDITVTSSRSKSGDFTQPYMMAGVSMIVPIVDNQELSLWWFLKPFTWDLWLLIIALFLSKGLLVWFFERGNNNPEFERGTFLEQVETILSFSFSIFLFELWEKPKSKYSRLVVILWIVAMFILVGGYGAILQAMLSPNSDGPIVTTIEQLIINEDYVGYQKGSFVFNLLKHMGFQEEKLKAYSSIDEYATALSRGSSNNGVSAIVDEIPYTKVFLAKYADRYTMVRLTFSSSGFAYLFQRGSTIVTDVSTIILEFIEGNKMTELEKKWFGSLEPNTSPPKTPQSGRRLTTYDFRGVLLITGPILYISFLIFIVVKISKYWKTTRNPSHNEAVEGSNTEESSNNSLSRSHTDGNPANREGESDPNDTDIEAGDSSDNGHHINITPQNISDDVEMITM</sequence>
<dbReference type="InterPro" id="IPR001320">
    <property type="entry name" value="Iontro_rcpt_C"/>
</dbReference>
<evidence type="ECO:0000256" key="11">
    <source>
        <dbReference type="SAM" id="MobiDB-lite"/>
    </source>
</evidence>
<keyword evidence="6 12" id="KW-0472">Membrane</keyword>
<dbReference type="GO" id="GO:0015276">
    <property type="term" value="F:ligand-gated monoatomic ion channel activity"/>
    <property type="evidence" value="ECO:0007669"/>
    <property type="project" value="InterPro"/>
</dbReference>
<keyword evidence="9" id="KW-1071">Ligand-gated ion channel</keyword>
<evidence type="ECO:0000256" key="10">
    <source>
        <dbReference type="ARBA" id="ARBA00023303"/>
    </source>
</evidence>
<dbReference type="PANTHER" id="PTHR18966">
    <property type="entry name" value="IONOTROPIC GLUTAMATE RECEPTOR"/>
    <property type="match status" value="1"/>
</dbReference>
<dbReference type="EMBL" id="QPKB01000008">
    <property type="protein sequence ID" value="RWR91366.1"/>
    <property type="molecule type" value="Genomic_DNA"/>
</dbReference>
<feature type="transmembrane region" description="Helical" evidence="12">
    <location>
        <begin position="105"/>
        <end position="128"/>
    </location>
</feature>
<evidence type="ECO:0000256" key="3">
    <source>
        <dbReference type="ARBA" id="ARBA00022692"/>
    </source>
</evidence>
<evidence type="ECO:0000256" key="7">
    <source>
        <dbReference type="ARBA" id="ARBA00023170"/>
    </source>
</evidence>
<keyword evidence="15" id="KW-1185">Reference proteome</keyword>
<dbReference type="Gene3D" id="3.40.190.10">
    <property type="entry name" value="Periplasmic binding protein-like II"/>
    <property type="match status" value="1"/>
</dbReference>
<keyword evidence="4 12" id="KW-1133">Transmembrane helix</keyword>
<dbReference type="Pfam" id="PF10613">
    <property type="entry name" value="Lig_chan-Glu_bd"/>
    <property type="match status" value="1"/>
</dbReference>
<evidence type="ECO:0000256" key="2">
    <source>
        <dbReference type="ARBA" id="ARBA00022448"/>
    </source>
</evidence>
<feature type="transmembrane region" description="Helical" evidence="12">
    <location>
        <begin position="363"/>
        <end position="381"/>
    </location>
</feature>
<keyword evidence="2" id="KW-0813">Transport</keyword>
<evidence type="ECO:0000256" key="4">
    <source>
        <dbReference type="ARBA" id="ARBA00022989"/>
    </source>
</evidence>
<organism evidence="14 15">
    <name type="scientific">Cinnamomum micranthum f. kanehirae</name>
    <dbReference type="NCBI Taxonomy" id="337451"/>
    <lineage>
        <taxon>Eukaryota</taxon>
        <taxon>Viridiplantae</taxon>
        <taxon>Streptophyta</taxon>
        <taxon>Embryophyta</taxon>
        <taxon>Tracheophyta</taxon>
        <taxon>Spermatophyta</taxon>
        <taxon>Magnoliopsida</taxon>
        <taxon>Magnoliidae</taxon>
        <taxon>Laurales</taxon>
        <taxon>Lauraceae</taxon>
        <taxon>Cinnamomum</taxon>
    </lineage>
</organism>
<dbReference type="GO" id="GO:0016020">
    <property type="term" value="C:membrane"/>
    <property type="evidence" value="ECO:0007669"/>
    <property type="project" value="UniProtKB-SubCell"/>
</dbReference>
<evidence type="ECO:0000256" key="12">
    <source>
        <dbReference type="SAM" id="Phobius"/>
    </source>
</evidence>
<evidence type="ECO:0000256" key="9">
    <source>
        <dbReference type="ARBA" id="ARBA00023286"/>
    </source>
</evidence>
<dbReference type="STRING" id="337451.A0A3S3MWN2"/>
<dbReference type="SUPFAM" id="SSF53850">
    <property type="entry name" value="Periplasmic binding protein-like II"/>
    <property type="match status" value="1"/>
</dbReference>
<comment type="subcellular location">
    <subcellularLocation>
        <location evidence="1">Membrane</location>
        <topology evidence="1">Multi-pass membrane protein</topology>
    </subcellularLocation>
</comment>
<dbReference type="SMART" id="SM00079">
    <property type="entry name" value="PBPe"/>
    <property type="match status" value="1"/>
</dbReference>
<dbReference type="Pfam" id="PF00060">
    <property type="entry name" value="Lig_chan"/>
    <property type="match status" value="1"/>
</dbReference>
<evidence type="ECO:0000256" key="8">
    <source>
        <dbReference type="ARBA" id="ARBA00023180"/>
    </source>
</evidence>
<feature type="region of interest" description="Disordered" evidence="11">
    <location>
        <begin position="640"/>
        <end position="710"/>
    </location>
</feature>
<dbReference type="Proteomes" id="UP000283530">
    <property type="component" value="Unassembled WGS sequence"/>
</dbReference>
<proteinExistence type="predicted"/>
<keyword evidence="8" id="KW-0325">Glycoprotein</keyword>
<feature type="compositionally biased region" description="Low complexity" evidence="11">
    <location>
        <begin position="647"/>
        <end position="661"/>
    </location>
</feature>
<gene>
    <name evidence="14" type="ORF">CKAN_02051700</name>
</gene>
<dbReference type="FunFam" id="3.40.190.10:FF:000103">
    <property type="entry name" value="Glutamate receptor"/>
    <property type="match status" value="1"/>
</dbReference>